<dbReference type="RefSeq" id="WP_185047503.1">
    <property type="nucleotide sequence ID" value="NZ_BAABIX010000006.1"/>
</dbReference>
<comment type="similarity">
    <text evidence="1">Belongs to the AfsR/DnrI/RedD regulatory family.</text>
</comment>
<dbReference type="SUPFAM" id="SSF52540">
    <property type="entry name" value="P-loop containing nucleoside triphosphate hydrolases"/>
    <property type="match status" value="1"/>
</dbReference>
<comment type="caution">
    <text evidence="5">The sequence shown here is derived from an EMBL/GenBank/DDBJ whole genome shotgun (WGS) entry which is preliminary data.</text>
</comment>
<evidence type="ECO:0000259" key="4">
    <source>
        <dbReference type="PROSITE" id="PS51755"/>
    </source>
</evidence>
<sequence length="1069" mass="114491">MRVEILGPPRVVGPGGVVAEIGGQRLRALLVRLALAAGRVVTVEELAEALWPEDKPVDPANAVQSLVSRLRRSLPDSSPLRSEHGGYRLALSVADVDAHLFERLAREGRLALAGGDPATAVARLGEALALWRGPALGDVAAEPFAAAYAAGLEEARLGAVEDRAEAALACGGPVGELVAELHELTARHPLRERLLGLRVKALYAAGRQAEALAAYEGFRRMLADRLGADPGAELKELHLAILRGDGAVRPVRADGGAARRAGRPRGNLPAALTSFVGREAEVELIDDRLAAGRLVTLVGPGGAGKTRLATTVAERVAGRMPGGVWLVELAPVTEPADVAQAVLGVLPAPGLRDDPRDQRRDQRDTMDRLVEALSAPGTLVVLDNCEHVVDAAARLADELLGRCPELRVIATSREPLAITGESLCPVPPLALPDPGAGAEEAPASPAVRLFLDRAGAVRPGFALTAENAATVVEVCRRLDGLPLAIELAAARLRSLTLEQVAARLDDRFRLLTGGSRAALPRHQTLRAVVAWSWDLLDADERRFAEWLAVFPAGCTLEAAERVCPPSGRAALDLLAALVDKSLLQLAEGPRYRMLETIREYALERLAEAGESRAGRAAHAAYFLELAETAERRLRGREQVVWLNRVMAERDNMLAALHFAVDTGDADTAVRLGAALGITWTMYGNRAESVTWLERALSVRGPAPDTARRLLTAAYLISKAVTGGYEKMAATIGEMAALVRDLGPFPAHPVLALLEPAMSLFVDDTVNGRAAIEQRMAHPDPWVRAVMLMMRAAIHENDGLLREAVADLDVAVARFREIGDRWGLSMSLTSLGELRTASGDLDGAVEALEEAARLLVELKPGDRVTHQRIWLSYVYMRRGEAERARAELRDIAAAWQYGFSVHDSAFAYLALGDLARWEGDLEQTRVLYERAKEVMRHETLISPQFQSLLLTAEAVLLSATGDLAGARRCVAEALEHALEAKDMPVASRVAVAAAVLEGAQAEHEGRGFEDAAALLGAGERLRGADDATSPEVRRLAARLRERLGAGAYAAAYGRGLALDRDGALDLVRRV</sequence>
<dbReference type="InterPro" id="IPR027417">
    <property type="entry name" value="P-loop_NTPase"/>
</dbReference>
<dbReference type="InterPro" id="IPR011990">
    <property type="entry name" value="TPR-like_helical_dom_sf"/>
</dbReference>
<dbReference type="InterPro" id="IPR036388">
    <property type="entry name" value="WH-like_DNA-bd_sf"/>
</dbReference>
<evidence type="ECO:0000256" key="3">
    <source>
        <dbReference type="PROSITE-ProRule" id="PRU01091"/>
    </source>
</evidence>
<dbReference type="InterPro" id="IPR049945">
    <property type="entry name" value="AAA_22"/>
</dbReference>
<dbReference type="Gene3D" id="1.10.10.10">
    <property type="entry name" value="Winged helix-like DNA-binding domain superfamily/Winged helix DNA-binding domain"/>
    <property type="match status" value="1"/>
</dbReference>
<dbReference type="PANTHER" id="PTHR47691:SF3">
    <property type="entry name" value="HTH-TYPE TRANSCRIPTIONAL REGULATOR RV0890C-RELATED"/>
    <property type="match status" value="1"/>
</dbReference>
<organism evidence="5 6">
    <name type="scientific">Thermocatellispora tengchongensis</name>
    <dbReference type="NCBI Taxonomy" id="1073253"/>
    <lineage>
        <taxon>Bacteria</taxon>
        <taxon>Bacillati</taxon>
        <taxon>Actinomycetota</taxon>
        <taxon>Actinomycetes</taxon>
        <taxon>Streptosporangiales</taxon>
        <taxon>Streptosporangiaceae</taxon>
        <taxon>Thermocatellispora</taxon>
    </lineage>
</organism>
<keyword evidence="2 3" id="KW-0238">DNA-binding</keyword>
<dbReference type="SMART" id="SM00862">
    <property type="entry name" value="Trans_reg_C"/>
    <property type="match status" value="1"/>
</dbReference>
<dbReference type="Gene3D" id="3.40.50.300">
    <property type="entry name" value="P-loop containing nucleotide triphosphate hydrolases"/>
    <property type="match status" value="1"/>
</dbReference>
<evidence type="ECO:0000313" key="5">
    <source>
        <dbReference type="EMBL" id="MBB5130644.1"/>
    </source>
</evidence>
<dbReference type="InterPro" id="IPR001867">
    <property type="entry name" value="OmpR/PhoB-type_DNA-bd"/>
</dbReference>
<dbReference type="PROSITE" id="PS51755">
    <property type="entry name" value="OMPR_PHOB"/>
    <property type="match status" value="1"/>
</dbReference>
<dbReference type="GO" id="GO:0003677">
    <property type="term" value="F:DNA binding"/>
    <property type="evidence" value="ECO:0007669"/>
    <property type="project" value="UniProtKB-UniRule"/>
</dbReference>
<evidence type="ECO:0000313" key="6">
    <source>
        <dbReference type="Proteomes" id="UP000578449"/>
    </source>
</evidence>
<dbReference type="PANTHER" id="PTHR47691">
    <property type="entry name" value="REGULATOR-RELATED"/>
    <property type="match status" value="1"/>
</dbReference>
<dbReference type="SUPFAM" id="SSF46894">
    <property type="entry name" value="C-terminal effector domain of the bipartite response regulators"/>
    <property type="match status" value="1"/>
</dbReference>
<dbReference type="Proteomes" id="UP000578449">
    <property type="component" value="Unassembled WGS sequence"/>
</dbReference>
<reference evidence="5 6" key="1">
    <citation type="submission" date="2020-08" db="EMBL/GenBank/DDBJ databases">
        <title>Genomic Encyclopedia of Type Strains, Phase IV (KMG-IV): sequencing the most valuable type-strain genomes for metagenomic binning, comparative biology and taxonomic classification.</title>
        <authorList>
            <person name="Goeker M."/>
        </authorList>
    </citation>
    <scope>NUCLEOTIDE SEQUENCE [LARGE SCALE GENOMIC DNA]</scope>
    <source>
        <strain evidence="5 6">DSM 45615</strain>
    </source>
</reference>
<dbReference type="AlphaFoldDB" id="A0A840NQ14"/>
<feature type="DNA-binding region" description="OmpR/PhoB-type" evidence="3">
    <location>
        <begin position="1"/>
        <end position="91"/>
    </location>
</feature>
<proteinExistence type="inferred from homology"/>
<evidence type="ECO:0000256" key="1">
    <source>
        <dbReference type="ARBA" id="ARBA00005820"/>
    </source>
</evidence>
<dbReference type="Pfam" id="PF03704">
    <property type="entry name" value="BTAD"/>
    <property type="match status" value="1"/>
</dbReference>
<dbReference type="InterPro" id="IPR005158">
    <property type="entry name" value="BTAD"/>
</dbReference>
<dbReference type="GO" id="GO:0016887">
    <property type="term" value="F:ATP hydrolysis activity"/>
    <property type="evidence" value="ECO:0007669"/>
    <property type="project" value="InterPro"/>
</dbReference>
<accession>A0A840NQ14</accession>
<dbReference type="InterPro" id="IPR058852">
    <property type="entry name" value="HTH_77"/>
</dbReference>
<dbReference type="SMART" id="SM01043">
    <property type="entry name" value="BTAD"/>
    <property type="match status" value="1"/>
</dbReference>
<dbReference type="Gene3D" id="1.25.40.10">
    <property type="entry name" value="Tetratricopeptide repeat domain"/>
    <property type="match status" value="2"/>
</dbReference>
<evidence type="ECO:0000256" key="2">
    <source>
        <dbReference type="ARBA" id="ARBA00023125"/>
    </source>
</evidence>
<dbReference type="CDD" id="cd15831">
    <property type="entry name" value="BTAD"/>
    <property type="match status" value="1"/>
</dbReference>
<feature type="domain" description="OmpR/PhoB-type" evidence="4">
    <location>
        <begin position="1"/>
        <end position="91"/>
    </location>
</feature>
<dbReference type="GO" id="GO:0006355">
    <property type="term" value="P:regulation of DNA-templated transcription"/>
    <property type="evidence" value="ECO:0007669"/>
    <property type="project" value="InterPro"/>
</dbReference>
<dbReference type="InterPro" id="IPR016032">
    <property type="entry name" value="Sig_transdc_resp-reg_C-effctor"/>
</dbReference>
<name>A0A840NQ14_9ACTN</name>
<dbReference type="Pfam" id="PF00486">
    <property type="entry name" value="Trans_reg_C"/>
    <property type="match status" value="1"/>
</dbReference>
<protein>
    <submittedName>
        <fullName evidence="5">Putative ATPase/DNA-binding SARP family transcriptional activator</fullName>
    </submittedName>
</protein>
<dbReference type="GO" id="GO:0000160">
    <property type="term" value="P:phosphorelay signal transduction system"/>
    <property type="evidence" value="ECO:0007669"/>
    <property type="project" value="InterPro"/>
</dbReference>
<dbReference type="EMBL" id="JACHGN010000001">
    <property type="protein sequence ID" value="MBB5130644.1"/>
    <property type="molecule type" value="Genomic_DNA"/>
</dbReference>
<dbReference type="Pfam" id="PF25872">
    <property type="entry name" value="HTH_77"/>
    <property type="match status" value="1"/>
</dbReference>
<keyword evidence="6" id="KW-1185">Reference proteome</keyword>
<dbReference type="PRINTS" id="PR00364">
    <property type="entry name" value="DISEASERSIST"/>
</dbReference>
<gene>
    <name evidence="5" type="ORF">HNP84_000332</name>
</gene>
<dbReference type="SUPFAM" id="SSF48452">
    <property type="entry name" value="TPR-like"/>
    <property type="match status" value="2"/>
</dbReference>
<dbReference type="Pfam" id="PF13401">
    <property type="entry name" value="AAA_22"/>
    <property type="match status" value="1"/>
</dbReference>